<dbReference type="GO" id="GO:0009446">
    <property type="term" value="P:putrescine biosynthetic process"/>
    <property type="evidence" value="ECO:0007669"/>
    <property type="project" value="InterPro"/>
</dbReference>
<dbReference type="OrthoDB" id="9808013at2"/>
<dbReference type="HOGENOM" id="CLU_037682_1_0_0"/>
<dbReference type="eggNOG" id="COG2957">
    <property type="taxonomic scope" value="Bacteria"/>
</dbReference>
<dbReference type="EC" id="3.5.3.12" evidence="2"/>
<dbReference type="EMBL" id="CP002546">
    <property type="protein sequence ID" value="ADY60474.1"/>
    <property type="molecule type" value="Genomic_DNA"/>
</dbReference>
<dbReference type="Pfam" id="PF04371">
    <property type="entry name" value="PAD_porph"/>
    <property type="match status" value="1"/>
</dbReference>
<protein>
    <submittedName>
        <fullName evidence="2">Agmatine deiminase</fullName>
        <ecNumber evidence="2">3.5.3.12</ecNumber>
    </submittedName>
</protein>
<evidence type="ECO:0000313" key="2">
    <source>
        <dbReference type="EMBL" id="ADY60474.1"/>
    </source>
</evidence>
<proteinExistence type="predicted"/>
<accession>F0SFL4</accession>
<dbReference type="GO" id="GO:0004668">
    <property type="term" value="F:protein-arginine deiminase activity"/>
    <property type="evidence" value="ECO:0007669"/>
    <property type="project" value="InterPro"/>
</dbReference>
<dbReference type="SUPFAM" id="SSF55909">
    <property type="entry name" value="Pentein"/>
    <property type="match status" value="1"/>
</dbReference>
<dbReference type="KEGG" id="pbs:Plabr_2875"/>
<keyword evidence="3" id="KW-1185">Reference proteome</keyword>
<name>F0SFL4_RUBBR</name>
<dbReference type="PANTHER" id="PTHR31377">
    <property type="entry name" value="AGMATINE DEIMINASE-RELATED"/>
    <property type="match status" value="1"/>
</dbReference>
<evidence type="ECO:0000256" key="1">
    <source>
        <dbReference type="ARBA" id="ARBA00022801"/>
    </source>
</evidence>
<dbReference type="InterPro" id="IPR007466">
    <property type="entry name" value="Peptidyl-Arg-deiminase_porph"/>
</dbReference>
<organism evidence="2 3">
    <name type="scientific">Rubinisphaera brasiliensis (strain ATCC 49424 / DSM 5305 / JCM 21570 / IAM 15109 / NBRC 103401 / IFAM 1448)</name>
    <name type="common">Planctomyces brasiliensis</name>
    <dbReference type="NCBI Taxonomy" id="756272"/>
    <lineage>
        <taxon>Bacteria</taxon>
        <taxon>Pseudomonadati</taxon>
        <taxon>Planctomycetota</taxon>
        <taxon>Planctomycetia</taxon>
        <taxon>Planctomycetales</taxon>
        <taxon>Planctomycetaceae</taxon>
        <taxon>Rubinisphaera</taxon>
    </lineage>
</organism>
<dbReference type="Gene3D" id="3.75.10.10">
    <property type="entry name" value="L-arginine/glycine Amidinotransferase, Chain A"/>
    <property type="match status" value="1"/>
</dbReference>
<sequence>MADQHTPKQLGYRWAAEWEPHSATWLSWPHNRDSWPGKFEPVPAVFAQFAKSVAQFEPVHILAEGPAYDQAAGLVGDVDNITLHRVATNDCWIRDHGPWFLEHPERPAALVDWQYNAWGGKYPPFDADNQVPGKIAAELDMVRFEPGLVMEGGSVENNGNGTLLVTAQCLLNPNRNPAMKREQIADALCEYANANTVLWLFSPEDGSIPGDDTDAHIDQLARFTTAGTILASANSDSKTGPDPVPLLDAMHQQLRKFKDSQGKPFSIVPLPIPDPVYYDGHQLPASYANFYVGNGFVIAPQFRCSRDADAMAILQEQFPDRQIIGIDAVDLVWGLGAFHCASMQQGRAVR</sequence>
<dbReference type="RefSeq" id="WP_013629196.1">
    <property type="nucleotide sequence ID" value="NC_015174.1"/>
</dbReference>
<evidence type="ECO:0000313" key="3">
    <source>
        <dbReference type="Proteomes" id="UP000006860"/>
    </source>
</evidence>
<keyword evidence="1 2" id="KW-0378">Hydrolase</keyword>
<reference evidence="3" key="1">
    <citation type="submission" date="2011-02" db="EMBL/GenBank/DDBJ databases">
        <title>The complete genome of Planctomyces brasiliensis DSM 5305.</title>
        <authorList>
            <person name="Lucas S."/>
            <person name="Copeland A."/>
            <person name="Lapidus A."/>
            <person name="Bruce D."/>
            <person name="Goodwin L."/>
            <person name="Pitluck S."/>
            <person name="Kyrpides N."/>
            <person name="Mavromatis K."/>
            <person name="Pagani I."/>
            <person name="Ivanova N."/>
            <person name="Ovchinnikova G."/>
            <person name="Lu M."/>
            <person name="Detter J.C."/>
            <person name="Han C."/>
            <person name="Land M."/>
            <person name="Hauser L."/>
            <person name="Markowitz V."/>
            <person name="Cheng J.-F."/>
            <person name="Hugenholtz P."/>
            <person name="Woyke T."/>
            <person name="Wu D."/>
            <person name="Tindall B."/>
            <person name="Pomrenke H.G."/>
            <person name="Brambilla E."/>
            <person name="Klenk H.-P."/>
            <person name="Eisen J.A."/>
        </authorList>
    </citation>
    <scope>NUCLEOTIDE SEQUENCE [LARGE SCALE GENOMIC DNA]</scope>
    <source>
        <strain evidence="3">ATCC 49424 / DSM 5305 / JCM 21570 / NBRC 103401 / IFAM 1448</strain>
    </source>
</reference>
<dbReference type="AlphaFoldDB" id="F0SFL4"/>
<dbReference type="STRING" id="756272.Plabr_2875"/>
<gene>
    <name evidence="2" type="ordered locus">Plabr_2875</name>
</gene>
<dbReference type="Proteomes" id="UP000006860">
    <property type="component" value="Chromosome"/>
</dbReference>
<dbReference type="PANTHER" id="PTHR31377:SF0">
    <property type="entry name" value="AGMATINE DEIMINASE-RELATED"/>
    <property type="match status" value="1"/>
</dbReference>
<dbReference type="GO" id="GO:0047632">
    <property type="term" value="F:agmatine deiminase activity"/>
    <property type="evidence" value="ECO:0007669"/>
    <property type="project" value="UniProtKB-EC"/>
</dbReference>